<reference evidence="1 2" key="1">
    <citation type="submission" date="2020-08" db="EMBL/GenBank/DDBJ databases">
        <title>Genomic Encyclopedia of Type Strains, Phase IV (KMG-IV): sequencing the most valuable type-strain genomes for metagenomic binning, comparative biology and taxonomic classification.</title>
        <authorList>
            <person name="Goeker M."/>
        </authorList>
    </citation>
    <scope>NUCLEOTIDE SEQUENCE [LARGE SCALE GENOMIC DNA]</scope>
    <source>
        <strain evidence="1 2">DSM 27939</strain>
    </source>
</reference>
<evidence type="ECO:0000313" key="1">
    <source>
        <dbReference type="EMBL" id="MBB5366127.1"/>
    </source>
</evidence>
<dbReference type="Proteomes" id="UP000552709">
    <property type="component" value="Unassembled WGS sequence"/>
</dbReference>
<protein>
    <submittedName>
        <fullName evidence="1">Uncharacterized protein</fullName>
    </submittedName>
</protein>
<sequence length="140" mass="16582">MCNFLFLASSRPLPLLPAREEELEFYVTELKDREKSVLEWFSEPNAYFIGSYSGCSCPFECEYDWDDPDPDELEDIAKGRRDFSLLASYLRQAVQEGAKLQLYNAWDYWLPPVQVMDLKIDSLMQERFVFSDRQLYHVVR</sequence>
<keyword evidence="2" id="KW-1185">Reference proteome</keyword>
<dbReference type="AlphaFoldDB" id="A0A7W8JZJ4"/>
<dbReference type="RefSeq" id="WP_184138003.1">
    <property type="nucleotide sequence ID" value="NZ_JACHFL010000028.1"/>
</dbReference>
<organism evidence="1 2">
    <name type="scientific">Deinococcus humi</name>
    <dbReference type="NCBI Taxonomy" id="662880"/>
    <lineage>
        <taxon>Bacteria</taxon>
        <taxon>Thermotogati</taxon>
        <taxon>Deinococcota</taxon>
        <taxon>Deinococci</taxon>
        <taxon>Deinococcales</taxon>
        <taxon>Deinococcaceae</taxon>
        <taxon>Deinococcus</taxon>
    </lineage>
</organism>
<proteinExistence type="predicted"/>
<evidence type="ECO:0000313" key="2">
    <source>
        <dbReference type="Proteomes" id="UP000552709"/>
    </source>
</evidence>
<gene>
    <name evidence="1" type="ORF">HNQ08_005256</name>
</gene>
<comment type="caution">
    <text evidence="1">The sequence shown here is derived from an EMBL/GenBank/DDBJ whole genome shotgun (WGS) entry which is preliminary data.</text>
</comment>
<dbReference type="EMBL" id="JACHFL010000028">
    <property type="protein sequence ID" value="MBB5366127.1"/>
    <property type="molecule type" value="Genomic_DNA"/>
</dbReference>
<name>A0A7W8JZJ4_9DEIO</name>
<accession>A0A7W8JZJ4</accession>